<evidence type="ECO:0000256" key="1">
    <source>
        <dbReference type="SAM" id="MobiDB-lite"/>
    </source>
</evidence>
<dbReference type="CDD" id="cd00077">
    <property type="entry name" value="HDc"/>
    <property type="match status" value="1"/>
</dbReference>
<dbReference type="InterPro" id="IPR003607">
    <property type="entry name" value="HD/PDEase_dom"/>
</dbReference>
<dbReference type="PANTHER" id="PTHR43155:SF2">
    <property type="entry name" value="CYCLIC DI-GMP PHOSPHODIESTERASE PA4108"/>
    <property type="match status" value="1"/>
</dbReference>
<protein>
    <recommendedName>
        <fullName evidence="2">HD-GYP domain-containing protein</fullName>
    </recommendedName>
</protein>
<dbReference type="PANTHER" id="PTHR43155">
    <property type="entry name" value="CYCLIC DI-GMP PHOSPHODIESTERASE PA4108-RELATED"/>
    <property type="match status" value="1"/>
</dbReference>
<proteinExistence type="predicted"/>
<reference evidence="3 4" key="1">
    <citation type="submission" date="2019-02" db="EMBL/GenBank/DDBJ databases">
        <title>Deep-cultivation of Planctomycetes and their phenomic and genomic characterization uncovers novel biology.</title>
        <authorList>
            <person name="Wiegand S."/>
            <person name="Jogler M."/>
            <person name="Boedeker C."/>
            <person name="Pinto D."/>
            <person name="Vollmers J."/>
            <person name="Rivas-Marin E."/>
            <person name="Kohn T."/>
            <person name="Peeters S.H."/>
            <person name="Heuer A."/>
            <person name="Rast P."/>
            <person name="Oberbeckmann S."/>
            <person name="Bunk B."/>
            <person name="Jeske O."/>
            <person name="Meyerdierks A."/>
            <person name="Storesund J.E."/>
            <person name="Kallscheuer N."/>
            <person name="Luecker S."/>
            <person name="Lage O.M."/>
            <person name="Pohl T."/>
            <person name="Merkel B.J."/>
            <person name="Hornburger P."/>
            <person name="Mueller R.-W."/>
            <person name="Bruemmer F."/>
            <person name="Labrenz M."/>
            <person name="Spormann A.M."/>
            <person name="Op Den Camp H."/>
            <person name="Overmann J."/>
            <person name="Amann R."/>
            <person name="Jetten M.S.M."/>
            <person name="Mascher T."/>
            <person name="Medema M.H."/>
            <person name="Devos D.P."/>
            <person name="Kaster A.-K."/>
            <person name="Ovreas L."/>
            <person name="Rohde M."/>
            <person name="Galperin M.Y."/>
            <person name="Jogler C."/>
        </authorList>
    </citation>
    <scope>NUCLEOTIDE SEQUENCE [LARGE SCALE GENOMIC DNA]</scope>
    <source>
        <strain evidence="3 4">V7</strain>
    </source>
</reference>
<dbReference type="InterPro" id="IPR037522">
    <property type="entry name" value="HD_GYP_dom"/>
</dbReference>
<feature type="domain" description="HD-GYP" evidence="2">
    <location>
        <begin position="141"/>
        <end position="342"/>
    </location>
</feature>
<dbReference type="RefSeq" id="WP_146414605.1">
    <property type="nucleotide sequence ID" value="NZ_SJPZ01000002.1"/>
</dbReference>
<evidence type="ECO:0000259" key="2">
    <source>
        <dbReference type="PROSITE" id="PS51832"/>
    </source>
</evidence>
<dbReference type="Pfam" id="PF13487">
    <property type="entry name" value="HD_5"/>
    <property type="match status" value="1"/>
</dbReference>
<dbReference type="Gene3D" id="1.10.3210.10">
    <property type="entry name" value="Hypothetical protein af1432"/>
    <property type="match status" value="1"/>
</dbReference>
<dbReference type="Proteomes" id="UP000316476">
    <property type="component" value="Unassembled WGS sequence"/>
</dbReference>
<feature type="region of interest" description="Disordered" evidence="1">
    <location>
        <begin position="58"/>
        <end position="92"/>
    </location>
</feature>
<dbReference type="AlphaFoldDB" id="A0A5C6FHV1"/>
<evidence type="ECO:0000313" key="3">
    <source>
        <dbReference type="EMBL" id="TWU61815.1"/>
    </source>
</evidence>
<feature type="compositionally biased region" description="Low complexity" evidence="1">
    <location>
        <begin position="69"/>
        <end position="92"/>
    </location>
</feature>
<organism evidence="3 4">
    <name type="scientific">Crateriforma conspicua</name>
    <dbReference type="NCBI Taxonomy" id="2527996"/>
    <lineage>
        <taxon>Bacteria</taxon>
        <taxon>Pseudomonadati</taxon>
        <taxon>Planctomycetota</taxon>
        <taxon>Planctomycetia</taxon>
        <taxon>Planctomycetales</taxon>
        <taxon>Planctomycetaceae</taxon>
        <taxon>Crateriforma</taxon>
    </lineage>
</organism>
<dbReference type="EMBL" id="SJPZ01000002">
    <property type="protein sequence ID" value="TWU61815.1"/>
    <property type="molecule type" value="Genomic_DNA"/>
</dbReference>
<comment type="caution">
    <text evidence="3">The sequence shown here is derived from an EMBL/GenBank/DDBJ whole genome shotgun (WGS) entry which is preliminary data.</text>
</comment>
<name>A0A5C6FHV1_9PLAN</name>
<evidence type="ECO:0000313" key="4">
    <source>
        <dbReference type="Proteomes" id="UP000316476"/>
    </source>
</evidence>
<sequence>MSKAEFTEMIQTADLELGQKTETDLYDSAGELMIAQGSLITGLLIEKLMRNGVEQLYTTPGRGGKDGDAPTAPTSADAAKATAPASPAQKQADAAMSAYDEIKRERTAKLFFENAAIVDDLLQQYAETGRVDLRTVDPAIENIADEVTDESDPVVAHTLLRQSDLDLTRRCVQFSTLAIGVGLRMNLAHKDVMDLGRAAMAHDWTLFELPPDQRFPHQSRDEAGEAIYRQHPLQSEQMMAADPRCSSTSSMIVGQVHERLDGTGFPRRLKSESIHPLGRILTVVDTYLTLTSPPPSAPRIVPCDAVAYIVNGMSSGKFAPIAVSGLLETISLYPLGSMVELSDASRVRPIHTNGSDYGYPIVQDIDEAGRQINLKESELFVTRPLVVQEFGEIRMPESVA</sequence>
<dbReference type="PROSITE" id="PS51832">
    <property type="entry name" value="HD_GYP"/>
    <property type="match status" value="1"/>
</dbReference>
<accession>A0A5C6FHV1</accession>
<gene>
    <name evidence="3" type="ORF">V7x_35040</name>
</gene>
<dbReference type="OrthoDB" id="9804747at2"/>